<evidence type="ECO:0000256" key="1">
    <source>
        <dbReference type="ARBA" id="ARBA00004123"/>
    </source>
</evidence>
<comment type="subcellular location">
    <subcellularLocation>
        <location evidence="1">Nucleus</location>
    </subcellularLocation>
</comment>
<gene>
    <name evidence="7" type="ORF">UCDDA912_g03524</name>
</gene>
<reference evidence="7 8" key="1">
    <citation type="submission" date="2015-05" db="EMBL/GenBank/DDBJ databases">
        <title>Distinctive expansion of gene families associated with plant cell wall degradation and secondary metabolism in the genomes of grapevine trunk pathogens.</title>
        <authorList>
            <person name="Lawrence D.P."/>
            <person name="Travadon R."/>
            <person name="Rolshausen P.E."/>
            <person name="Baumgartner K."/>
        </authorList>
    </citation>
    <scope>NUCLEOTIDE SEQUENCE [LARGE SCALE GENOMIC DNA]</scope>
    <source>
        <strain evidence="7">DA912</strain>
    </source>
</reference>
<dbReference type="AlphaFoldDB" id="A0A0G2HNE5"/>
<evidence type="ECO:0000313" key="7">
    <source>
        <dbReference type="EMBL" id="KKY36453.1"/>
    </source>
</evidence>
<protein>
    <submittedName>
        <fullName evidence="7">Putative zn 2cys6 transcription factor</fullName>
    </submittedName>
</protein>
<dbReference type="PANTHER" id="PTHR31845">
    <property type="entry name" value="FINGER DOMAIN PROTEIN, PUTATIVE-RELATED"/>
    <property type="match status" value="1"/>
</dbReference>
<proteinExistence type="predicted"/>
<feature type="compositionally biased region" description="Polar residues" evidence="6">
    <location>
        <begin position="72"/>
        <end position="100"/>
    </location>
</feature>
<dbReference type="STRING" id="1214573.A0A0G2HNE5"/>
<dbReference type="GO" id="GO:0005634">
    <property type="term" value="C:nucleus"/>
    <property type="evidence" value="ECO:0007669"/>
    <property type="project" value="UniProtKB-SubCell"/>
</dbReference>
<dbReference type="PANTHER" id="PTHR31845:SF32">
    <property type="entry name" value="MISCELLANEOUS ZN(II)2CYS6 TRANSCRIPTION FACTOR (EUROFUNG)-RELATED"/>
    <property type="match status" value="1"/>
</dbReference>
<dbReference type="GO" id="GO:0000981">
    <property type="term" value="F:DNA-binding transcription factor activity, RNA polymerase II-specific"/>
    <property type="evidence" value="ECO:0007669"/>
    <property type="project" value="TreeGrafter"/>
</dbReference>
<evidence type="ECO:0000256" key="3">
    <source>
        <dbReference type="ARBA" id="ARBA00023125"/>
    </source>
</evidence>
<keyword evidence="4" id="KW-0804">Transcription</keyword>
<dbReference type="InterPro" id="IPR051089">
    <property type="entry name" value="prtT"/>
</dbReference>
<dbReference type="CDD" id="cd12148">
    <property type="entry name" value="fungal_TF_MHR"/>
    <property type="match status" value="1"/>
</dbReference>
<dbReference type="GO" id="GO:0000976">
    <property type="term" value="F:transcription cis-regulatory region binding"/>
    <property type="evidence" value="ECO:0007669"/>
    <property type="project" value="TreeGrafter"/>
</dbReference>
<keyword evidence="2" id="KW-0805">Transcription regulation</keyword>
<feature type="compositionally biased region" description="Polar residues" evidence="6">
    <location>
        <begin position="107"/>
        <end position="116"/>
    </location>
</feature>
<keyword evidence="5" id="KW-0539">Nucleus</keyword>
<evidence type="ECO:0000256" key="5">
    <source>
        <dbReference type="ARBA" id="ARBA00023242"/>
    </source>
</evidence>
<dbReference type="EMBL" id="LCUC01000116">
    <property type="protein sequence ID" value="KKY36453.1"/>
    <property type="molecule type" value="Genomic_DNA"/>
</dbReference>
<dbReference type="Proteomes" id="UP000034680">
    <property type="component" value="Unassembled WGS sequence"/>
</dbReference>
<name>A0A0G2HNE5_9PEZI</name>
<evidence type="ECO:0000256" key="4">
    <source>
        <dbReference type="ARBA" id="ARBA00023163"/>
    </source>
</evidence>
<reference evidence="7 8" key="2">
    <citation type="submission" date="2015-05" db="EMBL/GenBank/DDBJ databases">
        <authorList>
            <person name="Morales-Cruz A."/>
            <person name="Amrine K.C."/>
            <person name="Cantu D."/>
        </authorList>
    </citation>
    <scope>NUCLEOTIDE SEQUENCE [LARGE SCALE GENOMIC DNA]</scope>
    <source>
        <strain evidence="7">DA912</strain>
    </source>
</reference>
<feature type="region of interest" description="Disordered" evidence="6">
    <location>
        <begin position="19"/>
        <end position="44"/>
    </location>
</feature>
<keyword evidence="8" id="KW-1185">Reference proteome</keyword>
<organism evidence="7 8">
    <name type="scientific">Diaporthe ampelina</name>
    <dbReference type="NCBI Taxonomy" id="1214573"/>
    <lineage>
        <taxon>Eukaryota</taxon>
        <taxon>Fungi</taxon>
        <taxon>Dikarya</taxon>
        <taxon>Ascomycota</taxon>
        <taxon>Pezizomycotina</taxon>
        <taxon>Sordariomycetes</taxon>
        <taxon>Sordariomycetidae</taxon>
        <taxon>Diaporthales</taxon>
        <taxon>Diaporthaceae</taxon>
        <taxon>Diaporthe</taxon>
    </lineage>
</organism>
<keyword evidence="3" id="KW-0238">DNA-binding</keyword>
<sequence length="581" mass="64170">MYGDHAGACERCFRLQKDCQPSVPNRKRTQKKAPGSRTAHLEEKLDDLVSLIRSQTAVKGPNESPPVPTPGSLGQSASDGTALPSLSSGSSPNTVNTSAPTCRASGGKTNPSSSTPAVELDHYVPENEAQERLDLFRRDYPQFGPVVYIPPDVTAKELHQTRPLLWISIMACTTRSTKESHLIGDKVRHFVSETVVRQPHSHKKENPFISIWTGIGVAIAQDLGLTAIKAETAFTFMKKIAFHGMKQPQTKEHTMEARRTLLALYVWCNTASQMLRRDNNLRWTPHMEESLRLLIERPECEGDKILSVQVRCALISEQLNDLLIKQSLSGESQTSSYFIKALDGQLQEIWRTLPVITATAHIVLLPMYATEVMINELALHLPPSTAHSDVMFRLDRLQKCLKATENWFDAYERTPPSLATGGTFSLFVQLVSCLVSAIKLSRLDDFPAWDTAQVRRQLDIFALFDRVTARTDKIRAAIGIQEDDEREESIWAKSVKVLGLMKAGVQADWAATGAGAGGEPDPAAAGAHGLDNRLAMTAGNDGVMGANLQINQDALTGEFMHNFGDDPWLSAMFIPWDAMNF</sequence>
<dbReference type="OrthoDB" id="5226580at2759"/>
<evidence type="ECO:0000256" key="2">
    <source>
        <dbReference type="ARBA" id="ARBA00023015"/>
    </source>
</evidence>
<evidence type="ECO:0000313" key="8">
    <source>
        <dbReference type="Proteomes" id="UP000034680"/>
    </source>
</evidence>
<evidence type="ECO:0000256" key="6">
    <source>
        <dbReference type="SAM" id="MobiDB-lite"/>
    </source>
</evidence>
<feature type="region of interest" description="Disordered" evidence="6">
    <location>
        <begin position="57"/>
        <end position="123"/>
    </location>
</feature>
<accession>A0A0G2HNE5</accession>
<comment type="caution">
    <text evidence="7">The sequence shown here is derived from an EMBL/GenBank/DDBJ whole genome shotgun (WGS) entry which is preliminary data.</text>
</comment>